<gene>
    <name evidence="4" type="ORF">TBRA_LOCUS9485</name>
</gene>
<evidence type="ECO:0000259" key="3">
    <source>
        <dbReference type="PROSITE" id="PS50157"/>
    </source>
</evidence>
<dbReference type="SUPFAM" id="SSF57667">
    <property type="entry name" value="beta-beta-alpha zinc fingers"/>
    <property type="match status" value="1"/>
</dbReference>
<feature type="compositionally biased region" description="Basic and acidic residues" evidence="2">
    <location>
        <begin position="111"/>
        <end position="129"/>
    </location>
</feature>
<keyword evidence="1" id="KW-0863">Zinc-finger</keyword>
<keyword evidence="1" id="KW-0479">Metal-binding</keyword>
<dbReference type="Gene3D" id="3.30.160.60">
    <property type="entry name" value="Classic Zinc Finger"/>
    <property type="match status" value="1"/>
</dbReference>
<feature type="region of interest" description="Disordered" evidence="2">
    <location>
        <begin position="106"/>
        <end position="129"/>
    </location>
</feature>
<evidence type="ECO:0000313" key="4">
    <source>
        <dbReference type="EMBL" id="CAB0037668.1"/>
    </source>
</evidence>
<dbReference type="InterPro" id="IPR036236">
    <property type="entry name" value="Znf_C2H2_sf"/>
</dbReference>
<evidence type="ECO:0000313" key="5">
    <source>
        <dbReference type="Proteomes" id="UP000479190"/>
    </source>
</evidence>
<dbReference type="GO" id="GO:0008270">
    <property type="term" value="F:zinc ion binding"/>
    <property type="evidence" value="ECO:0007669"/>
    <property type="project" value="UniProtKB-KW"/>
</dbReference>
<reference evidence="4 5" key="1">
    <citation type="submission" date="2020-02" db="EMBL/GenBank/DDBJ databases">
        <authorList>
            <person name="Ferguson B K."/>
        </authorList>
    </citation>
    <scope>NUCLEOTIDE SEQUENCE [LARGE SCALE GENOMIC DNA]</scope>
</reference>
<keyword evidence="5" id="KW-1185">Reference proteome</keyword>
<dbReference type="PROSITE" id="PS00028">
    <property type="entry name" value="ZINC_FINGER_C2H2_1"/>
    <property type="match status" value="1"/>
</dbReference>
<name>A0A6H5IIW2_9HYME</name>
<protein>
    <recommendedName>
        <fullName evidence="3">C2H2-type domain-containing protein</fullName>
    </recommendedName>
</protein>
<proteinExistence type="predicted"/>
<organism evidence="4 5">
    <name type="scientific">Trichogramma brassicae</name>
    <dbReference type="NCBI Taxonomy" id="86971"/>
    <lineage>
        <taxon>Eukaryota</taxon>
        <taxon>Metazoa</taxon>
        <taxon>Ecdysozoa</taxon>
        <taxon>Arthropoda</taxon>
        <taxon>Hexapoda</taxon>
        <taxon>Insecta</taxon>
        <taxon>Pterygota</taxon>
        <taxon>Neoptera</taxon>
        <taxon>Endopterygota</taxon>
        <taxon>Hymenoptera</taxon>
        <taxon>Apocrita</taxon>
        <taxon>Proctotrupomorpha</taxon>
        <taxon>Chalcidoidea</taxon>
        <taxon>Trichogrammatidae</taxon>
        <taxon>Trichogramma</taxon>
    </lineage>
</organism>
<dbReference type="Proteomes" id="UP000479190">
    <property type="component" value="Unassembled WGS sequence"/>
</dbReference>
<accession>A0A6H5IIW2</accession>
<evidence type="ECO:0000256" key="2">
    <source>
        <dbReference type="SAM" id="MobiDB-lite"/>
    </source>
</evidence>
<keyword evidence="1" id="KW-0862">Zinc</keyword>
<dbReference type="AlphaFoldDB" id="A0A6H5IIW2"/>
<dbReference type="EMBL" id="CADCXV010000864">
    <property type="protein sequence ID" value="CAB0037668.1"/>
    <property type="molecule type" value="Genomic_DNA"/>
</dbReference>
<dbReference type="PROSITE" id="PS50157">
    <property type="entry name" value="ZINC_FINGER_C2H2_2"/>
    <property type="match status" value="1"/>
</dbReference>
<sequence>MGILRSIRDGKSARKLLVVMYRAMERGSCDVKFFFPDSLLEECDGEEKKEILVNPQTQRQNFCDICETEFSQKSSLKRHSRTIHSGVLSARCELKQRAVYSARSYATKESFAARKEETRREAGARGQKE</sequence>
<evidence type="ECO:0000256" key="1">
    <source>
        <dbReference type="PROSITE-ProRule" id="PRU00042"/>
    </source>
</evidence>
<feature type="domain" description="C2H2-type" evidence="3">
    <location>
        <begin position="61"/>
        <end position="86"/>
    </location>
</feature>
<dbReference type="InterPro" id="IPR013087">
    <property type="entry name" value="Znf_C2H2_type"/>
</dbReference>